<keyword evidence="3 8" id="KW-0813">Transport</keyword>
<organism evidence="10 11">
    <name type="scientific">Petromyzon marinus</name>
    <name type="common">Sea lamprey</name>
    <dbReference type="NCBI Taxonomy" id="7757"/>
    <lineage>
        <taxon>Eukaryota</taxon>
        <taxon>Metazoa</taxon>
        <taxon>Chordata</taxon>
        <taxon>Craniata</taxon>
        <taxon>Vertebrata</taxon>
        <taxon>Cyclostomata</taxon>
        <taxon>Hyperoartia</taxon>
        <taxon>Petromyzontiformes</taxon>
        <taxon>Petromyzontidae</taxon>
        <taxon>Petromyzon</taxon>
    </lineage>
</organism>
<evidence type="ECO:0000313" key="10">
    <source>
        <dbReference type="Proteomes" id="UP001318040"/>
    </source>
</evidence>
<dbReference type="GeneID" id="116951522"/>
<dbReference type="RefSeq" id="XP_032826100.1">
    <property type="nucleotide sequence ID" value="XM_032970209.1"/>
</dbReference>
<dbReference type="PRINTS" id="PR02020">
    <property type="entry name" value="AQUAPORIN8"/>
</dbReference>
<dbReference type="Pfam" id="PF00230">
    <property type="entry name" value="MIP"/>
    <property type="match status" value="1"/>
</dbReference>
<evidence type="ECO:0000256" key="7">
    <source>
        <dbReference type="ARBA" id="ARBA00023136"/>
    </source>
</evidence>
<feature type="transmembrane region" description="Helical" evidence="9">
    <location>
        <begin position="75"/>
        <end position="94"/>
    </location>
</feature>
<keyword evidence="7 9" id="KW-0472">Membrane</keyword>
<dbReference type="InterPro" id="IPR023277">
    <property type="entry name" value="Aquaporin_8"/>
</dbReference>
<dbReference type="GO" id="GO:0005886">
    <property type="term" value="C:plasma membrane"/>
    <property type="evidence" value="ECO:0007669"/>
    <property type="project" value="TreeGrafter"/>
</dbReference>
<keyword evidence="5" id="KW-0677">Repeat</keyword>
<gene>
    <name evidence="11" type="primary">AQP8</name>
</gene>
<dbReference type="InterPro" id="IPR034294">
    <property type="entry name" value="Aquaporin_transptr"/>
</dbReference>
<keyword evidence="4 8" id="KW-0812">Transmembrane</keyword>
<proteinExistence type="inferred from homology"/>
<dbReference type="SUPFAM" id="SSF81338">
    <property type="entry name" value="Aquaporin-like"/>
    <property type="match status" value="1"/>
</dbReference>
<evidence type="ECO:0000256" key="3">
    <source>
        <dbReference type="ARBA" id="ARBA00022448"/>
    </source>
</evidence>
<feature type="transmembrane region" description="Helical" evidence="9">
    <location>
        <begin position="221"/>
        <end position="244"/>
    </location>
</feature>
<dbReference type="CTD" id="343"/>
<dbReference type="KEGG" id="pmrn:116951522"/>
<evidence type="ECO:0000256" key="5">
    <source>
        <dbReference type="ARBA" id="ARBA00022737"/>
    </source>
</evidence>
<dbReference type="Gene3D" id="1.20.1080.10">
    <property type="entry name" value="Glycerol uptake facilitator protein"/>
    <property type="match status" value="1"/>
</dbReference>
<evidence type="ECO:0000313" key="11">
    <source>
        <dbReference type="RefSeq" id="XP_032826100.1"/>
    </source>
</evidence>
<evidence type="ECO:0000256" key="4">
    <source>
        <dbReference type="ARBA" id="ARBA00022692"/>
    </source>
</evidence>
<dbReference type="GO" id="GO:0005737">
    <property type="term" value="C:cytoplasm"/>
    <property type="evidence" value="ECO:0007669"/>
    <property type="project" value="UniProtKB-ARBA"/>
</dbReference>
<comment type="similarity">
    <text evidence="2 8">Belongs to the MIP/aquaporin (TC 1.A.8) family.</text>
</comment>
<feature type="transmembrane region" description="Helical" evidence="9">
    <location>
        <begin position="106"/>
        <end position="124"/>
    </location>
</feature>
<dbReference type="GO" id="GO:0015250">
    <property type="term" value="F:water channel activity"/>
    <property type="evidence" value="ECO:0007669"/>
    <property type="project" value="TreeGrafter"/>
</dbReference>
<sequence>MSIKKPELSEMSTRAKYCAGDEEEGGMTPAAAAAAAAAARGDCARGGCHAEEGAESASAAAASSSTWVELYAQPVAAELVGSFFFIFIGCLSVITNPSDTGALQPALAHGLALGLCIAVLGKLSGGHFNPAVTAGVAVVGGVSLRLVIPYWVSQLVGGMLGALLARGVVGEEAFAASSGAAFVPPEAVALGRAVLAETFLSALLVLAVVMGAVNERSSSPLAPFCIGFVVTVDILAGGSISGACMNPARAFGPAVVKNLWESHWVYWLGPFLGGLLIGALVRLLLGDRRRRILFK</sequence>
<dbReference type="PANTHER" id="PTHR45665">
    <property type="entry name" value="AQUAPORIN-8"/>
    <property type="match status" value="1"/>
</dbReference>
<name>A0AAJ7X9F2_PETMA</name>
<feature type="transmembrane region" description="Helical" evidence="9">
    <location>
        <begin position="189"/>
        <end position="209"/>
    </location>
</feature>
<evidence type="ECO:0000256" key="2">
    <source>
        <dbReference type="ARBA" id="ARBA00006175"/>
    </source>
</evidence>
<feature type="transmembrane region" description="Helical" evidence="9">
    <location>
        <begin position="131"/>
        <end position="152"/>
    </location>
</feature>
<dbReference type="PRINTS" id="PR00783">
    <property type="entry name" value="MINTRINSICP"/>
</dbReference>
<dbReference type="PANTHER" id="PTHR45665:SF9">
    <property type="entry name" value="AQUAPORIN-8"/>
    <property type="match status" value="1"/>
</dbReference>
<evidence type="ECO:0000256" key="9">
    <source>
        <dbReference type="SAM" id="Phobius"/>
    </source>
</evidence>
<dbReference type="InterPro" id="IPR000425">
    <property type="entry name" value="MIP"/>
</dbReference>
<evidence type="ECO:0000256" key="1">
    <source>
        <dbReference type="ARBA" id="ARBA00004127"/>
    </source>
</evidence>
<dbReference type="AlphaFoldDB" id="A0AAJ7X9F2"/>
<dbReference type="GO" id="GO:0019755">
    <property type="term" value="P:one-carbon compound transport"/>
    <property type="evidence" value="ECO:0007669"/>
    <property type="project" value="UniProtKB-ARBA"/>
</dbReference>
<accession>A0AAJ7X9F2</accession>
<reference evidence="11" key="1">
    <citation type="submission" date="2025-08" db="UniProtKB">
        <authorList>
            <consortium name="RefSeq"/>
        </authorList>
    </citation>
    <scope>IDENTIFICATION</scope>
    <source>
        <tissue evidence="11">Sperm</tissue>
    </source>
</reference>
<keyword evidence="10" id="KW-1185">Reference proteome</keyword>
<protein>
    <submittedName>
        <fullName evidence="11">Aquaporin-8</fullName>
    </submittedName>
</protein>
<dbReference type="GO" id="GO:0012505">
    <property type="term" value="C:endomembrane system"/>
    <property type="evidence" value="ECO:0007669"/>
    <property type="project" value="UniProtKB-SubCell"/>
</dbReference>
<evidence type="ECO:0000256" key="8">
    <source>
        <dbReference type="RuleBase" id="RU000477"/>
    </source>
</evidence>
<evidence type="ECO:0000256" key="6">
    <source>
        <dbReference type="ARBA" id="ARBA00022989"/>
    </source>
</evidence>
<dbReference type="Proteomes" id="UP001318040">
    <property type="component" value="Chromosome 43"/>
</dbReference>
<dbReference type="FunFam" id="1.20.1080.10:FF:000019">
    <property type="entry name" value="AQuaPorin or aquaglyceroporin related"/>
    <property type="match status" value="1"/>
</dbReference>
<feature type="transmembrane region" description="Helical" evidence="9">
    <location>
        <begin position="264"/>
        <end position="285"/>
    </location>
</feature>
<comment type="subcellular location">
    <subcellularLocation>
        <location evidence="1">Endomembrane system</location>
        <topology evidence="1">Multi-pass membrane protein</topology>
    </subcellularLocation>
</comment>
<dbReference type="InterPro" id="IPR023271">
    <property type="entry name" value="Aquaporin-like"/>
</dbReference>
<keyword evidence="6 9" id="KW-1133">Transmembrane helix</keyword>